<dbReference type="SMART" id="SM01130">
    <property type="entry name" value="DHDPS"/>
    <property type="match status" value="1"/>
</dbReference>
<protein>
    <submittedName>
        <fullName evidence="1">Unannotated protein</fullName>
    </submittedName>
</protein>
<dbReference type="AlphaFoldDB" id="A0A6J7JHV0"/>
<dbReference type="PANTHER" id="PTHR42849">
    <property type="entry name" value="N-ACETYLNEURAMINATE LYASE"/>
    <property type="match status" value="1"/>
</dbReference>
<dbReference type="GO" id="GO:0008747">
    <property type="term" value="F:N-acetylneuraminate lyase activity"/>
    <property type="evidence" value="ECO:0007669"/>
    <property type="project" value="TreeGrafter"/>
</dbReference>
<dbReference type="CDD" id="cd00408">
    <property type="entry name" value="DHDPS-like"/>
    <property type="match status" value="1"/>
</dbReference>
<dbReference type="PIRSF" id="PIRSF001365">
    <property type="entry name" value="DHDPS"/>
    <property type="match status" value="1"/>
</dbReference>
<dbReference type="PRINTS" id="PR00146">
    <property type="entry name" value="DHPICSNTHASE"/>
</dbReference>
<sequence>MTNKPWPAGLLTALVTPLTDDALDTNVLRILIDRQIDAGVSGLVVGGGTGEYGLLTLEERELLATTAVEAVGGRVPVVLHTGALTTRDAIRLSQQAEQVGADGLLVASPYGESINWRERVRFYEDLVAAISLPIMVYNTPPSGLLTLSEIQELAELPNISAVKDSSGSPELMGDLVEWVEGTDFAVYVGLDSLLYDAVRCGARGAVFGSANLIPKPLFAIVRSLLAEGPTPDSAALWREIRPFLRFTERSPNYMALCKAGLILQGFEVGQVRAPYLMPDDAEIKELSDRLASVDRAFGASPLAVVQ</sequence>
<dbReference type="PANTHER" id="PTHR42849:SF1">
    <property type="entry name" value="N-ACETYLNEURAMINATE LYASE"/>
    <property type="match status" value="1"/>
</dbReference>
<gene>
    <name evidence="1" type="ORF">UFOPK3772_01047</name>
</gene>
<dbReference type="SUPFAM" id="SSF51569">
    <property type="entry name" value="Aldolase"/>
    <property type="match status" value="1"/>
</dbReference>
<name>A0A6J7JHV0_9ZZZZ</name>
<dbReference type="InterPro" id="IPR002220">
    <property type="entry name" value="DapA-like"/>
</dbReference>
<proteinExistence type="predicted"/>
<reference evidence="1" key="1">
    <citation type="submission" date="2020-05" db="EMBL/GenBank/DDBJ databases">
        <authorList>
            <person name="Chiriac C."/>
            <person name="Salcher M."/>
            <person name="Ghai R."/>
            <person name="Kavagutti S V."/>
        </authorList>
    </citation>
    <scope>NUCLEOTIDE SEQUENCE</scope>
</reference>
<organism evidence="1">
    <name type="scientific">freshwater metagenome</name>
    <dbReference type="NCBI Taxonomy" id="449393"/>
    <lineage>
        <taxon>unclassified sequences</taxon>
        <taxon>metagenomes</taxon>
        <taxon>ecological metagenomes</taxon>
    </lineage>
</organism>
<evidence type="ECO:0000313" key="1">
    <source>
        <dbReference type="EMBL" id="CAB4942965.1"/>
    </source>
</evidence>
<dbReference type="Pfam" id="PF00701">
    <property type="entry name" value="DHDPS"/>
    <property type="match status" value="1"/>
</dbReference>
<dbReference type="GO" id="GO:0005829">
    <property type="term" value="C:cytosol"/>
    <property type="evidence" value="ECO:0007669"/>
    <property type="project" value="TreeGrafter"/>
</dbReference>
<dbReference type="EMBL" id="CAFBNE010000025">
    <property type="protein sequence ID" value="CAB4942965.1"/>
    <property type="molecule type" value="Genomic_DNA"/>
</dbReference>
<dbReference type="GO" id="GO:0019262">
    <property type="term" value="P:N-acetylneuraminate catabolic process"/>
    <property type="evidence" value="ECO:0007669"/>
    <property type="project" value="TreeGrafter"/>
</dbReference>
<dbReference type="Gene3D" id="3.20.20.70">
    <property type="entry name" value="Aldolase class I"/>
    <property type="match status" value="1"/>
</dbReference>
<dbReference type="InterPro" id="IPR013785">
    <property type="entry name" value="Aldolase_TIM"/>
</dbReference>
<accession>A0A6J7JHV0</accession>